<evidence type="ECO:0000313" key="1">
    <source>
        <dbReference type="EMBL" id="DAE08702.1"/>
    </source>
</evidence>
<proteinExistence type="predicted"/>
<sequence length="352" mass="37731">MVQDIVVHVGLDTKITPRESLVPLILTLEGEKSYKEYTSLDALLADYAVATAAGKAAQALYANAELSGSVPETVAVLGLATSVTNDDIADALDTLRDSHDDWYYLILAAATDAQITAIAAWAAATVLSRQDLAAGQKEAEKLLVAQTATKTLALTDAQAFICYNPDAANSFMHAAWVGRMLGYYPQAVTWKWKDISGVAAVDVDATALGTILANHVNTYVNNHKRNYMRDGVCADGEFIDVVIGRWQIKQAMRAAITNLMVDTDDVPYDDTGFAMVAAAVISALNGAAENGIIRTIDNRPQFTVTIPRYADATEAQIAQRIMPDITWHATLRGGVHGVSVTGTLSIRLAEEG</sequence>
<reference evidence="1" key="1">
    <citation type="journal article" date="2021" name="Proc. Natl. Acad. Sci. U.S.A.">
        <title>A Catalog of Tens of Thousands of Viruses from Human Metagenomes Reveals Hidden Associations with Chronic Diseases.</title>
        <authorList>
            <person name="Tisza M.J."/>
            <person name="Buck C.B."/>
        </authorList>
    </citation>
    <scope>NUCLEOTIDE SEQUENCE</scope>
    <source>
        <strain evidence="1">Ct3lF2</strain>
    </source>
</reference>
<protein>
    <submittedName>
        <fullName evidence="1">Tail sheath protein</fullName>
    </submittedName>
</protein>
<name>A0A8S5PNM4_9CAUD</name>
<dbReference type="EMBL" id="BK015473">
    <property type="protein sequence ID" value="DAE08702.1"/>
    <property type="molecule type" value="Genomic_DNA"/>
</dbReference>
<organism evidence="1">
    <name type="scientific">Siphoviridae sp. ct3lF2</name>
    <dbReference type="NCBI Taxonomy" id="2825324"/>
    <lineage>
        <taxon>Viruses</taxon>
        <taxon>Duplodnaviria</taxon>
        <taxon>Heunggongvirae</taxon>
        <taxon>Uroviricota</taxon>
        <taxon>Caudoviricetes</taxon>
    </lineage>
</organism>
<accession>A0A8S5PNM4</accession>
<dbReference type="InterPro" id="IPR021808">
    <property type="entry name" value="DUF3383"/>
</dbReference>
<dbReference type="Pfam" id="PF11863">
    <property type="entry name" value="DUF3383"/>
    <property type="match status" value="1"/>
</dbReference>